<accession>A0ABW7ULP0</accession>
<comment type="caution">
    <text evidence="2">The sequence shown here is derived from an EMBL/GenBank/DDBJ whole genome shotgun (WGS) entry which is preliminary data.</text>
</comment>
<dbReference type="Proteomes" id="UP001611548">
    <property type="component" value="Unassembled WGS sequence"/>
</dbReference>
<dbReference type="InterPro" id="IPR011335">
    <property type="entry name" value="Restrct_endonuc-II-like"/>
</dbReference>
<keyword evidence="2" id="KW-0255">Endonuclease</keyword>
<name>A0ABW7ULP0_9ACTN</name>
<proteinExistence type="predicted"/>
<dbReference type="SUPFAM" id="SSF52980">
    <property type="entry name" value="Restriction endonuclease-like"/>
    <property type="match status" value="1"/>
</dbReference>
<keyword evidence="3" id="KW-1185">Reference proteome</keyword>
<dbReference type="PANTHER" id="PTHR35400:SF3">
    <property type="entry name" value="SLL1072 PROTEIN"/>
    <property type="match status" value="1"/>
</dbReference>
<sequence>MTAIDDMPDTIGGIKMSHSGAPSLDDLFERLERMPVPEGYKVEIIEGTVHMSPQRRTHWKIIRKILRQLEDHFGVDAEIDSDVRVDFPGYMNGFAPDLCKVVEGATPDSKGRFAPKDLEFVAEVISKGTAAHDYGEKLRAYAESEVPVYMIVDPYVGKCRVYTHPKEHAYRSELTVAFGESVDLRDTAVGLVLSTEGFPRD</sequence>
<organism evidence="2 3">
    <name type="scientific">Streptomyces pathocidini</name>
    <dbReference type="NCBI Taxonomy" id="1650571"/>
    <lineage>
        <taxon>Bacteria</taxon>
        <taxon>Bacillati</taxon>
        <taxon>Actinomycetota</taxon>
        <taxon>Actinomycetes</taxon>
        <taxon>Kitasatosporales</taxon>
        <taxon>Streptomycetaceae</taxon>
        <taxon>Streptomyces</taxon>
    </lineage>
</organism>
<reference evidence="2 3" key="1">
    <citation type="submission" date="2024-10" db="EMBL/GenBank/DDBJ databases">
        <title>The Natural Products Discovery Center: Release of the First 8490 Sequenced Strains for Exploring Actinobacteria Biosynthetic Diversity.</title>
        <authorList>
            <person name="Kalkreuter E."/>
            <person name="Kautsar S.A."/>
            <person name="Yang D."/>
            <person name="Bader C.D."/>
            <person name="Teijaro C.N."/>
            <person name="Fluegel L."/>
            <person name="Davis C.M."/>
            <person name="Simpson J.R."/>
            <person name="Lauterbach L."/>
            <person name="Steele A.D."/>
            <person name="Gui C."/>
            <person name="Meng S."/>
            <person name="Li G."/>
            <person name="Viehrig K."/>
            <person name="Ye F."/>
            <person name="Su P."/>
            <person name="Kiefer A.F."/>
            <person name="Nichols A."/>
            <person name="Cepeda A.J."/>
            <person name="Yan W."/>
            <person name="Fan B."/>
            <person name="Jiang Y."/>
            <person name="Adhikari A."/>
            <person name="Zheng C.-J."/>
            <person name="Schuster L."/>
            <person name="Cowan T.M."/>
            <person name="Smanski M.J."/>
            <person name="Chevrette M.G."/>
            <person name="De Carvalho L.P.S."/>
            <person name="Shen B."/>
        </authorList>
    </citation>
    <scope>NUCLEOTIDE SEQUENCE [LARGE SCALE GENOMIC DNA]</scope>
    <source>
        <strain evidence="2 3">NPDC020327</strain>
    </source>
</reference>
<dbReference type="Pfam" id="PF05685">
    <property type="entry name" value="Uma2"/>
    <property type="match status" value="1"/>
</dbReference>
<gene>
    <name evidence="2" type="ORF">ACH429_05405</name>
</gene>
<protein>
    <submittedName>
        <fullName evidence="2">Uma2 family endonuclease</fullName>
    </submittedName>
</protein>
<dbReference type="Gene3D" id="3.90.1570.10">
    <property type="entry name" value="tt1808, chain A"/>
    <property type="match status" value="1"/>
</dbReference>
<dbReference type="RefSeq" id="WP_398718063.1">
    <property type="nucleotide sequence ID" value="NZ_JBEZHZ010000069.1"/>
</dbReference>
<evidence type="ECO:0000313" key="3">
    <source>
        <dbReference type="Proteomes" id="UP001611548"/>
    </source>
</evidence>
<dbReference type="CDD" id="cd06260">
    <property type="entry name" value="DUF820-like"/>
    <property type="match status" value="1"/>
</dbReference>
<dbReference type="InterPro" id="IPR008538">
    <property type="entry name" value="Uma2"/>
</dbReference>
<keyword evidence="2" id="KW-0540">Nuclease</keyword>
<feature type="domain" description="Putative restriction endonuclease" evidence="1">
    <location>
        <begin position="28"/>
        <end position="195"/>
    </location>
</feature>
<dbReference type="InterPro" id="IPR012296">
    <property type="entry name" value="Nuclease_put_TT1808"/>
</dbReference>
<evidence type="ECO:0000313" key="2">
    <source>
        <dbReference type="EMBL" id="MFI1963566.1"/>
    </source>
</evidence>
<dbReference type="GO" id="GO:0004519">
    <property type="term" value="F:endonuclease activity"/>
    <property type="evidence" value="ECO:0007669"/>
    <property type="project" value="UniProtKB-KW"/>
</dbReference>
<dbReference type="EMBL" id="JBIRWE010000002">
    <property type="protein sequence ID" value="MFI1963566.1"/>
    <property type="molecule type" value="Genomic_DNA"/>
</dbReference>
<evidence type="ECO:0000259" key="1">
    <source>
        <dbReference type="Pfam" id="PF05685"/>
    </source>
</evidence>
<keyword evidence="2" id="KW-0378">Hydrolase</keyword>
<dbReference type="PANTHER" id="PTHR35400">
    <property type="entry name" value="SLR1083 PROTEIN"/>
    <property type="match status" value="1"/>
</dbReference>